<dbReference type="Pfam" id="PF01734">
    <property type="entry name" value="Patatin"/>
    <property type="match status" value="1"/>
</dbReference>
<dbReference type="InterPro" id="IPR050301">
    <property type="entry name" value="NTE"/>
</dbReference>
<dbReference type="InterPro" id="IPR002641">
    <property type="entry name" value="PNPLA_dom"/>
</dbReference>
<keyword evidence="5" id="KW-0812">Transmembrane</keyword>
<feature type="domain" description="PNPLA" evidence="6">
    <location>
        <begin position="60"/>
        <end position="236"/>
    </location>
</feature>
<gene>
    <name evidence="7" type="ORF">DZC52_11085</name>
</gene>
<feature type="short sequence motif" description="DGA/G" evidence="4">
    <location>
        <begin position="223"/>
        <end position="225"/>
    </location>
</feature>
<evidence type="ECO:0000259" key="6">
    <source>
        <dbReference type="PROSITE" id="PS51635"/>
    </source>
</evidence>
<evidence type="ECO:0000256" key="4">
    <source>
        <dbReference type="PROSITE-ProRule" id="PRU01161"/>
    </source>
</evidence>
<keyword evidence="3 4" id="KW-0443">Lipid metabolism</keyword>
<keyword evidence="1 4" id="KW-0378">Hydrolase</keyword>
<keyword evidence="5" id="KW-0472">Membrane</keyword>
<comment type="caution">
    <text evidence="4">Lacks conserved residue(s) required for the propagation of feature annotation.</text>
</comment>
<dbReference type="SUPFAM" id="SSF52151">
    <property type="entry name" value="FabD/lysophospholipase-like"/>
    <property type="match status" value="1"/>
</dbReference>
<evidence type="ECO:0000313" key="7">
    <source>
        <dbReference type="EMBL" id="RFF29966.1"/>
    </source>
</evidence>
<evidence type="ECO:0000256" key="5">
    <source>
        <dbReference type="SAM" id="Phobius"/>
    </source>
</evidence>
<dbReference type="RefSeq" id="WP_116651200.1">
    <property type="nucleotide sequence ID" value="NZ_QUZK01000041.1"/>
</dbReference>
<dbReference type="OrthoDB" id="5290098at2"/>
<organism evidence="7 8">
    <name type="scientific">Wenzhouxiangella sediminis</name>
    <dbReference type="NCBI Taxonomy" id="1792836"/>
    <lineage>
        <taxon>Bacteria</taxon>
        <taxon>Pseudomonadati</taxon>
        <taxon>Pseudomonadota</taxon>
        <taxon>Gammaproteobacteria</taxon>
        <taxon>Chromatiales</taxon>
        <taxon>Wenzhouxiangellaceae</taxon>
        <taxon>Wenzhouxiangella</taxon>
    </lineage>
</organism>
<evidence type="ECO:0000313" key="8">
    <source>
        <dbReference type="Proteomes" id="UP000260351"/>
    </source>
</evidence>
<dbReference type="Proteomes" id="UP000260351">
    <property type="component" value="Unassembled WGS sequence"/>
</dbReference>
<protein>
    <submittedName>
        <fullName evidence="7">Patatin-like phospholipase family protein</fullName>
    </submittedName>
</protein>
<evidence type="ECO:0000256" key="1">
    <source>
        <dbReference type="ARBA" id="ARBA00022801"/>
    </source>
</evidence>
<dbReference type="GO" id="GO:0016042">
    <property type="term" value="P:lipid catabolic process"/>
    <property type="evidence" value="ECO:0007669"/>
    <property type="project" value="UniProtKB-UniRule"/>
</dbReference>
<feature type="transmembrane region" description="Helical" evidence="5">
    <location>
        <begin position="58"/>
        <end position="76"/>
    </location>
</feature>
<dbReference type="EMBL" id="QUZK01000041">
    <property type="protein sequence ID" value="RFF29966.1"/>
    <property type="molecule type" value="Genomic_DNA"/>
</dbReference>
<comment type="caution">
    <text evidence="7">The sequence shown here is derived from an EMBL/GenBank/DDBJ whole genome shotgun (WGS) entry which is preliminary data.</text>
</comment>
<dbReference type="PANTHER" id="PTHR14226:SF29">
    <property type="entry name" value="NEUROPATHY TARGET ESTERASE SWS"/>
    <property type="match status" value="1"/>
</dbReference>
<keyword evidence="8" id="KW-1185">Reference proteome</keyword>
<keyword evidence="2 4" id="KW-0442">Lipid degradation</keyword>
<evidence type="ECO:0000256" key="3">
    <source>
        <dbReference type="ARBA" id="ARBA00023098"/>
    </source>
</evidence>
<dbReference type="InterPro" id="IPR016035">
    <property type="entry name" value="Acyl_Trfase/lysoPLipase"/>
</dbReference>
<feature type="short sequence motif" description="GXSXG" evidence="4">
    <location>
        <begin position="91"/>
        <end position="95"/>
    </location>
</feature>
<dbReference type="AlphaFoldDB" id="A0A3E1K7F4"/>
<feature type="transmembrane region" description="Helical" evidence="5">
    <location>
        <begin position="88"/>
        <end position="106"/>
    </location>
</feature>
<feature type="active site" description="Nucleophile" evidence="4">
    <location>
        <position position="93"/>
    </location>
</feature>
<name>A0A3E1K7F4_9GAMM</name>
<feature type="active site" description="Proton acceptor" evidence="4">
    <location>
        <position position="223"/>
    </location>
</feature>
<dbReference type="Gene3D" id="3.40.1090.10">
    <property type="entry name" value="Cytosolic phospholipase A2 catalytic domain"/>
    <property type="match status" value="2"/>
</dbReference>
<keyword evidence="5" id="KW-1133">Transmembrane helix</keyword>
<dbReference type="GO" id="GO:0016787">
    <property type="term" value="F:hydrolase activity"/>
    <property type="evidence" value="ECO:0007669"/>
    <property type="project" value="UniProtKB-UniRule"/>
</dbReference>
<evidence type="ECO:0000256" key="2">
    <source>
        <dbReference type="ARBA" id="ARBA00022963"/>
    </source>
</evidence>
<dbReference type="PANTHER" id="PTHR14226">
    <property type="entry name" value="NEUROPATHY TARGET ESTERASE/SWISS CHEESE D.MELANOGASTER"/>
    <property type="match status" value="1"/>
</dbReference>
<proteinExistence type="predicted"/>
<dbReference type="PROSITE" id="PS51635">
    <property type="entry name" value="PNPLA"/>
    <property type="match status" value="1"/>
</dbReference>
<accession>A0A3E1K7F4</accession>
<sequence>MTKASNRTLSSRKPRSGYPGPPGLLAGALCWLALVAGTPAAGEAPETAAEAACAEPDVALVLGSGGAAGLGHIAMLRAFEEQGIRPAAVAGTSIGAIVGTLFAAGLDSAAIESLFRDFGGSAFNPFAGWIGDAAAPGLRELIEIDLGNGSLLDSNRFTDFVAERMSARQFADTQIPLYVVATDFWSGEARVLRNGDLLQAMRASMAVPGVFAPVPMGEDLLIDGGASNPLPVDVVADHDIVVAIDVTGSRRPGTGERPDISDLLFSSFEIMQQSIIRARLREYPADIYIKPELDDIRMLHFDRVDEILERTRPAARELAERLRELTAQRCAGAGAGAKGN</sequence>
<reference evidence="7 8" key="1">
    <citation type="submission" date="2018-08" db="EMBL/GenBank/DDBJ databases">
        <title>Wenzhouxiangella salilacus sp. nov., a novel bacterium isolated from a saline lake in Xinjiang Province, China.</title>
        <authorList>
            <person name="Han S."/>
        </authorList>
    </citation>
    <scope>NUCLEOTIDE SEQUENCE [LARGE SCALE GENOMIC DNA]</scope>
    <source>
        <strain evidence="7 8">XDB06</strain>
    </source>
</reference>